<dbReference type="SUPFAM" id="SSF55729">
    <property type="entry name" value="Acyl-CoA N-acyltransferases (Nat)"/>
    <property type="match status" value="1"/>
</dbReference>
<evidence type="ECO:0000313" key="3">
    <source>
        <dbReference type="EMBL" id="KAF4968335.1"/>
    </source>
</evidence>
<evidence type="ECO:0000259" key="2">
    <source>
        <dbReference type="PROSITE" id="PS51186"/>
    </source>
</evidence>
<dbReference type="InterPro" id="IPR016181">
    <property type="entry name" value="Acyl_CoA_acyltransferase"/>
</dbReference>
<name>A0A8H4U2M0_9HYPO</name>
<reference evidence="3" key="2">
    <citation type="submission" date="2020-05" db="EMBL/GenBank/DDBJ databases">
        <authorList>
            <person name="Kim H.-S."/>
            <person name="Proctor R.H."/>
            <person name="Brown D.W."/>
        </authorList>
    </citation>
    <scope>NUCLEOTIDE SEQUENCE</scope>
    <source>
        <strain evidence="3">NRRL 20472</strain>
    </source>
</reference>
<dbReference type="Proteomes" id="UP000622797">
    <property type="component" value="Unassembled WGS sequence"/>
</dbReference>
<dbReference type="Pfam" id="PF00583">
    <property type="entry name" value="Acetyltransf_1"/>
    <property type="match status" value="1"/>
</dbReference>
<feature type="region of interest" description="Disordered" evidence="1">
    <location>
        <begin position="92"/>
        <end position="113"/>
    </location>
</feature>
<feature type="domain" description="N-acetyltransferase" evidence="2">
    <location>
        <begin position="59"/>
        <end position="235"/>
    </location>
</feature>
<protein>
    <recommendedName>
        <fullName evidence="2">N-acetyltransferase domain-containing protein</fullName>
    </recommendedName>
</protein>
<dbReference type="EMBL" id="JABEXW010000202">
    <property type="protein sequence ID" value="KAF4968335.1"/>
    <property type="molecule type" value="Genomic_DNA"/>
</dbReference>
<sequence>MPSATRQDQITLVPWDPNSSEHVERLLEQRLQCGWDKTPEIVEEWRQKQISGAKSIFWITLRADDPETRESLQLHFDKFPADKSPLVDTAESLRAKPRSPTNGKIHPVGHISLDDNNHRTDRLNLDLPKEGVYWIKTFYVSGALRSKGIGRVSMDIVEAMAIDEPLCAKTLALDTTEKEFQKKLYLERTGKEPGTTNQDWYQRRGYRLIHTEAGFYEDDPGEPPVDAVFLRRDIA</sequence>
<proteinExistence type="predicted"/>
<accession>A0A8H4U2M0</accession>
<reference evidence="3" key="1">
    <citation type="journal article" date="2020" name="BMC Genomics">
        <title>Correction to: Identification and distribution of gene clusters required for synthesis of sphingolipid metabolism inhibitors in diverse species of the filamentous fungus Fusarium.</title>
        <authorList>
            <person name="Kim H.S."/>
            <person name="Lohmar J.M."/>
            <person name="Busman M."/>
            <person name="Brown D.W."/>
            <person name="Naumann T.A."/>
            <person name="Divon H.H."/>
            <person name="Lysoe E."/>
            <person name="Uhlig S."/>
            <person name="Proctor R.H."/>
        </authorList>
    </citation>
    <scope>NUCLEOTIDE SEQUENCE</scope>
    <source>
        <strain evidence="3">NRRL 20472</strain>
    </source>
</reference>
<dbReference type="AlphaFoldDB" id="A0A8H4U2M0"/>
<comment type="caution">
    <text evidence="3">The sequence shown here is derived from an EMBL/GenBank/DDBJ whole genome shotgun (WGS) entry which is preliminary data.</text>
</comment>
<evidence type="ECO:0000256" key="1">
    <source>
        <dbReference type="SAM" id="MobiDB-lite"/>
    </source>
</evidence>
<dbReference type="InterPro" id="IPR000182">
    <property type="entry name" value="GNAT_dom"/>
</dbReference>
<dbReference type="Gene3D" id="3.40.630.30">
    <property type="match status" value="1"/>
</dbReference>
<evidence type="ECO:0000313" key="4">
    <source>
        <dbReference type="Proteomes" id="UP000622797"/>
    </source>
</evidence>
<dbReference type="OrthoDB" id="2326446at2759"/>
<organism evidence="3 4">
    <name type="scientific">Fusarium sarcochroum</name>
    <dbReference type="NCBI Taxonomy" id="1208366"/>
    <lineage>
        <taxon>Eukaryota</taxon>
        <taxon>Fungi</taxon>
        <taxon>Dikarya</taxon>
        <taxon>Ascomycota</taxon>
        <taxon>Pezizomycotina</taxon>
        <taxon>Sordariomycetes</taxon>
        <taxon>Hypocreomycetidae</taxon>
        <taxon>Hypocreales</taxon>
        <taxon>Nectriaceae</taxon>
        <taxon>Fusarium</taxon>
        <taxon>Fusarium lateritium species complex</taxon>
    </lineage>
</organism>
<keyword evidence="4" id="KW-1185">Reference proteome</keyword>
<dbReference type="GO" id="GO:0016747">
    <property type="term" value="F:acyltransferase activity, transferring groups other than amino-acyl groups"/>
    <property type="evidence" value="ECO:0007669"/>
    <property type="project" value="InterPro"/>
</dbReference>
<gene>
    <name evidence="3" type="ORF">FSARC_4281</name>
</gene>
<dbReference type="PROSITE" id="PS51186">
    <property type="entry name" value="GNAT"/>
    <property type="match status" value="1"/>
</dbReference>